<dbReference type="Proteomes" id="UP000231564">
    <property type="component" value="Chromosome MARIT"/>
</dbReference>
<dbReference type="KEGG" id="tmar:MARIT_1135"/>
<feature type="domain" description="Glycosyltransferase subfamily 4-like N-terminal" evidence="1">
    <location>
        <begin position="74"/>
        <end position="227"/>
    </location>
</feature>
<dbReference type="EMBL" id="LT634361">
    <property type="protein sequence ID" value="SFZ81492.1"/>
    <property type="molecule type" value="Genomic_DNA"/>
</dbReference>
<dbReference type="InterPro" id="IPR050194">
    <property type="entry name" value="Glycosyltransferase_grp1"/>
</dbReference>
<dbReference type="InterPro" id="IPR028098">
    <property type="entry name" value="Glyco_trans_4-like_N"/>
</dbReference>
<accession>A0A2H1E8K8</accession>
<dbReference type="OrthoDB" id="9794575at2"/>
<keyword evidence="2" id="KW-0328">Glycosyltransferase</keyword>
<dbReference type="PANTHER" id="PTHR45947:SF3">
    <property type="entry name" value="SULFOQUINOVOSYL TRANSFERASE SQD2"/>
    <property type="match status" value="1"/>
</dbReference>
<dbReference type="PANTHER" id="PTHR45947">
    <property type="entry name" value="SULFOQUINOVOSYL TRANSFERASE SQD2"/>
    <property type="match status" value="1"/>
</dbReference>
<dbReference type="GeneID" id="47722692"/>
<reference evidence="2 3" key="1">
    <citation type="submission" date="2016-11" db="EMBL/GenBank/DDBJ databases">
        <authorList>
            <person name="Jaros S."/>
            <person name="Januszkiewicz K."/>
            <person name="Wedrychowicz H."/>
        </authorList>
    </citation>
    <scope>NUCLEOTIDE SEQUENCE [LARGE SCALE GENOMIC DNA]</scope>
    <source>
        <strain evidence="2">NCIMB 2154T</strain>
    </source>
</reference>
<proteinExistence type="predicted"/>
<protein>
    <submittedName>
        <fullName evidence="2">Glycosyltransferase, family GT4</fullName>
        <ecNumber evidence="2">2.4.-.-</ecNumber>
    </submittedName>
</protein>
<dbReference type="SUPFAM" id="SSF53756">
    <property type="entry name" value="UDP-Glycosyltransferase/glycogen phosphorylase"/>
    <property type="match status" value="1"/>
</dbReference>
<sequence length="422" mass="47769">MKVLIITYYWPPAGGSGVQRWLKFVKYLQNYGITPVVFTPANAKYPITDASLLKELPKNITVLQLPITNPQDYVSFFTPKHKKTKQAGVANLSKGGFLSWVRGNFFIPDAKKYWIKPAVKYLTNYIENNTIDAIISTGPPHSMHLIAQQLKRNLGLKWIADFRDPWTSLYYNEDFNLSSFAKKKNKALEKSVLKEADTVITVSKQLQKELEETAQKVALIPNGYDDEVLINEVLSLDSKFSLAHIGLLPTQSNPQILWEVLKSIAEENKDFEKDLEIRLTGNVNPTTLQDLTRYQLITKTKLKTSVPHQEAIRQQKKAQVLLLLIPNTKKSAGILTGKLFEYITSKRPILGIGAKQGDAAAILKETQTGVLVAFDDREGLTKEIKRLYKKYKTNQLKVTPQNIAQYHRKALTAELSVLLKTK</sequence>
<name>A0A2H1E8K8_9FLAO</name>
<dbReference type="RefSeq" id="WP_100210994.1">
    <property type="nucleotide sequence ID" value="NZ_CP138495.1"/>
</dbReference>
<dbReference type="GO" id="GO:0016758">
    <property type="term" value="F:hexosyltransferase activity"/>
    <property type="evidence" value="ECO:0007669"/>
    <property type="project" value="TreeGrafter"/>
</dbReference>
<evidence type="ECO:0000313" key="3">
    <source>
        <dbReference type="Proteomes" id="UP000231564"/>
    </source>
</evidence>
<dbReference type="Gene3D" id="3.40.50.2000">
    <property type="entry name" value="Glycogen Phosphorylase B"/>
    <property type="match status" value="2"/>
</dbReference>
<organism evidence="2 3">
    <name type="scientific">Tenacibaculum maritimum NCIMB 2154</name>
    <dbReference type="NCBI Taxonomy" id="1349785"/>
    <lineage>
        <taxon>Bacteria</taxon>
        <taxon>Pseudomonadati</taxon>
        <taxon>Bacteroidota</taxon>
        <taxon>Flavobacteriia</taxon>
        <taxon>Flavobacteriales</taxon>
        <taxon>Flavobacteriaceae</taxon>
        <taxon>Tenacibaculum</taxon>
    </lineage>
</organism>
<dbReference type="CDD" id="cd03794">
    <property type="entry name" value="GT4_WbuB-like"/>
    <property type="match status" value="1"/>
</dbReference>
<dbReference type="EC" id="2.4.-.-" evidence="2"/>
<dbReference type="STRING" id="1349785.GCA_000509405_00280"/>
<evidence type="ECO:0000313" key="2">
    <source>
        <dbReference type="EMBL" id="SFZ81492.1"/>
    </source>
</evidence>
<evidence type="ECO:0000259" key="1">
    <source>
        <dbReference type="Pfam" id="PF13439"/>
    </source>
</evidence>
<gene>
    <name evidence="2" type="ORF">MARIT_1135</name>
</gene>
<dbReference type="AlphaFoldDB" id="A0A2H1E8K8"/>
<keyword evidence="2" id="KW-0808">Transferase</keyword>
<keyword evidence="3" id="KW-1185">Reference proteome</keyword>
<dbReference type="Pfam" id="PF13439">
    <property type="entry name" value="Glyco_transf_4"/>
    <property type="match status" value="1"/>
</dbReference>